<dbReference type="InterPro" id="IPR036249">
    <property type="entry name" value="Thioredoxin-like_sf"/>
</dbReference>
<dbReference type="InterPro" id="IPR000866">
    <property type="entry name" value="AhpC/TSA"/>
</dbReference>
<evidence type="ECO:0000259" key="2">
    <source>
        <dbReference type="PROSITE" id="PS51352"/>
    </source>
</evidence>
<comment type="caution">
    <text evidence="3">The sequence shown here is derived from an EMBL/GenBank/DDBJ whole genome shotgun (WGS) entry which is preliminary data.</text>
</comment>
<dbReference type="EMBL" id="LPDO01000022">
    <property type="protein sequence ID" value="KVT60204.1"/>
    <property type="molecule type" value="Genomic_DNA"/>
</dbReference>
<keyword evidence="1" id="KW-0676">Redox-active center</keyword>
<dbReference type="CDD" id="cd02966">
    <property type="entry name" value="TlpA_like_family"/>
    <property type="match status" value="1"/>
</dbReference>
<dbReference type="Gene3D" id="3.40.30.10">
    <property type="entry name" value="Glutaredoxin"/>
    <property type="match status" value="1"/>
</dbReference>
<dbReference type="InterPro" id="IPR050553">
    <property type="entry name" value="Thioredoxin_ResA/DsbE_sf"/>
</dbReference>
<dbReference type="Pfam" id="PF00578">
    <property type="entry name" value="AhpC-TSA"/>
    <property type="match status" value="1"/>
</dbReference>
<dbReference type="PROSITE" id="PS51318">
    <property type="entry name" value="TAT"/>
    <property type="match status" value="1"/>
</dbReference>
<accession>A0AAW3NL99</accession>
<dbReference type="SUPFAM" id="SSF52833">
    <property type="entry name" value="Thioredoxin-like"/>
    <property type="match status" value="1"/>
</dbReference>
<dbReference type="InterPro" id="IPR017937">
    <property type="entry name" value="Thioredoxin_CS"/>
</dbReference>
<dbReference type="GO" id="GO:0016209">
    <property type="term" value="F:antioxidant activity"/>
    <property type="evidence" value="ECO:0007669"/>
    <property type="project" value="InterPro"/>
</dbReference>
<dbReference type="InterPro" id="IPR006311">
    <property type="entry name" value="TAT_signal"/>
</dbReference>
<organism evidence="3 4">
    <name type="scientific">Burkholderia ubonensis</name>
    <dbReference type="NCBI Taxonomy" id="101571"/>
    <lineage>
        <taxon>Bacteria</taxon>
        <taxon>Pseudomonadati</taxon>
        <taxon>Pseudomonadota</taxon>
        <taxon>Betaproteobacteria</taxon>
        <taxon>Burkholderiales</taxon>
        <taxon>Burkholderiaceae</taxon>
        <taxon>Burkholderia</taxon>
        <taxon>Burkholderia cepacia complex</taxon>
    </lineage>
</organism>
<gene>
    <name evidence="3" type="ORF">WK53_24960</name>
</gene>
<protein>
    <recommendedName>
        <fullName evidence="2">Thioredoxin domain-containing protein</fullName>
    </recommendedName>
</protein>
<reference evidence="3 4" key="1">
    <citation type="submission" date="2015-11" db="EMBL/GenBank/DDBJ databases">
        <title>Expanding the genomic diversity of Burkholderia species for the development of highly accurate diagnostics.</title>
        <authorList>
            <person name="Sahl J."/>
            <person name="Keim P."/>
            <person name="Wagner D."/>
        </authorList>
    </citation>
    <scope>NUCLEOTIDE SEQUENCE [LARGE SCALE GENOMIC DNA]</scope>
    <source>
        <strain evidence="3 4">MSMB1137WGS</strain>
    </source>
</reference>
<dbReference type="GO" id="GO:0015036">
    <property type="term" value="F:disulfide oxidoreductase activity"/>
    <property type="evidence" value="ECO:0007669"/>
    <property type="project" value="UniProtKB-ARBA"/>
</dbReference>
<feature type="domain" description="Thioredoxin" evidence="2">
    <location>
        <begin position="45"/>
        <end position="187"/>
    </location>
</feature>
<evidence type="ECO:0000313" key="4">
    <source>
        <dbReference type="Proteomes" id="UP000056732"/>
    </source>
</evidence>
<evidence type="ECO:0000313" key="3">
    <source>
        <dbReference type="EMBL" id="KVT60204.1"/>
    </source>
</evidence>
<proteinExistence type="predicted"/>
<dbReference type="InterPro" id="IPR013766">
    <property type="entry name" value="Thioredoxin_domain"/>
</dbReference>
<dbReference type="Proteomes" id="UP000056732">
    <property type="component" value="Unassembled WGS sequence"/>
</dbReference>
<dbReference type="PROSITE" id="PS51352">
    <property type="entry name" value="THIOREDOXIN_2"/>
    <property type="match status" value="1"/>
</dbReference>
<name>A0AAW3NL99_9BURK</name>
<dbReference type="RefSeq" id="WP_059926002.1">
    <property type="nucleotide sequence ID" value="NZ_LPDO01000022.1"/>
</dbReference>
<dbReference type="PANTHER" id="PTHR42852:SF13">
    <property type="entry name" value="PROTEIN DIPZ"/>
    <property type="match status" value="1"/>
</dbReference>
<evidence type="ECO:0000256" key="1">
    <source>
        <dbReference type="ARBA" id="ARBA00023284"/>
    </source>
</evidence>
<dbReference type="AlphaFoldDB" id="A0AAW3NL99"/>
<sequence length="188" mass="20084">MRSDMDGLPRTGRGRSRRNWLRTAAGVTLGACASGWLPAAQAGSLAVGRPAPGLVLHTLDGRSIATGDLRGNVVILTFWATWCEPCRTELPLLSEYAARHAAKGLRVLGFSLDGPENLADVRQVAAGLSFPVGLLGSAYAGAYGRVWRIPVNFTIGRNGLLVDNGWDDPKPAWTADRLERIVTPLLQG</sequence>
<dbReference type="PROSITE" id="PS00194">
    <property type="entry name" value="THIOREDOXIN_1"/>
    <property type="match status" value="1"/>
</dbReference>
<dbReference type="PANTHER" id="PTHR42852">
    <property type="entry name" value="THIOL:DISULFIDE INTERCHANGE PROTEIN DSBE"/>
    <property type="match status" value="1"/>
</dbReference>